<proteinExistence type="inferred from homology"/>
<dbReference type="GO" id="GO:0043908">
    <property type="term" value="F:Ser(Gly)-tRNA(Ala) hydrolase activity"/>
    <property type="evidence" value="ECO:0007669"/>
    <property type="project" value="UniProtKB-UniRule"/>
</dbReference>
<dbReference type="GO" id="GO:0051500">
    <property type="term" value="F:D-tyrosyl-tRNA(Tyr) deacylase activity"/>
    <property type="evidence" value="ECO:0007669"/>
    <property type="project" value="TreeGrafter"/>
</dbReference>
<dbReference type="InterPro" id="IPR003732">
    <property type="entry name" value="Daa-tRNA_deacyls_DTD"/>
</dbReference>
<dbReference type="EC" id="3.1.1.96" evidence="2"/>
<keyword evidence="2" id="KW-0963">Cytoplasm</keyword>
<keyword evidence="2" id="KW-0820">tRNA-binding</keyword>
<dbReference type="FunFam" id="3.50.80.10:FF:000001">
    <property type="entry name" value="D-aminoacyl-tRNA deacylase"/>
    <property type="match status" value="1"/>
</dbReference>
<dbReference type="GO" id="GO:0000049">
    <property type="term" value="F:tRNA binding"/>
    <property type="evidence" value="ECO:0007669"/>
    <property type="project" value="UniProtKB-UniRule"/>
</dbReference>
<keyword evidence="2" id="KW-0694">RNA-binding</keyword>
<dbReference type="Pfam" id="PF02580">
    <property type="entry name" value="Tyr_Deacylase"/>
    <property type="match status" value="1"/>
</dbReference>
<dbReference type="PANTHER" id="PTHR10472">
    <property type="entry name" value="D-TYROSYL-TRNA TYR DEACYLASE"/>
    <property type="match status" value="1"/>
</dbReference>
<accession>A0A0C1UUE4</accession>
<dbReference type="InterPro" id="IPR023509">
    <property type="entry name" value="DTD-like_sf"/>
</dbReference>
<dbReference type="GO" id="GO:0005737">
    <property type="term" value="C:cytoplasm"/>
    <property type="evidence" value="ECO:0007669"/>
    <property type="project" value="UniProtKB-SubCell"/>
</dbReference>
<keyword evidence="2" id="KW-0378">Hydrolase</keyword>
<reference evidence="6" key="3">
    <citation type="submission" date="2019-03" db="EMBL/GenBank/DDBJ databases">
        <title>Complete genome of Methylacidiphilum kamchatkense Kam1.</title>
        <authorList>
            <person name="Kruse T."/>
            <person name="Murarilal Ratnadevi C."/>
            <person name="Erikstad H.-A."/>
            <person name="Birkeland N.-K."/>
        </authorList>
    </citation>
    <scope>NUCLEOTIDE SEQUENCE [LARGE SCALE GENOMIC DNA]</scope>
    <source>
        <strain evidence="6">kam1</strain>
    </source>
</reference>
<dbReference type="RefSeq" id="WP_039720657.1">
    <property type="nucleotide sequence ID" value="NZ_CP037899.1"/>
</dbReference>
<dbReference type="STRING" id="1202785.A946_01475"/>
<dbReference type="PANTHER" id="PTHR10472:SF5">
    <property type="entry name" value="D-AMINOACYL-TRNA DEACYLASE 1"/>
    <property type="match status" value="1"/>
</dbReference>
<comment type="domain">
    <text evidence="2">A Gly-cisPro motif from one monomer fits into the active site of the other monomer to allow specific chiral rejection of L-amino acids.</text>
</comment>
<dbReference type="Proteomes" id="UP000031594">
    <property type="component" value="Unassembled WGS sequence"/>
</dbReference>
<reference evidence="3 5" key="1">
    <citation type="submission" date="2014-08" db="EMBL/GenBank/DDBJ databases">
        <title>Methylacidiphilum kamchatkense strain Kam1 draft genome sequence.</title>
        <authorList>
            <person name="Birkeland N.-K."/>
            <person name="Erikstad H.A."/>
        </authorList>
    </citation>
    <scope>NUCLEOTIDE SEQUENCE [LARGE SCALE GENOMIC DNA]</scope>
    <source>
        <strain evidence="3 5">Kam1</strain>
    </source>
</reference>
<comment type="catalytic activity">
    <reaction evidence="2">
        <text>glycyl-tRNA(Ala) + H2O = tRNA(Ala) + glycine + H(+)</text>
        <dbReference type="Rhea" id="RHEA:53744"/>
        <dbReference type="Rhea" id="RHEA-COMP:9657"/>
        <dbReference type="Rhea" id="RHEA-COMP:13640"/>
        <dbReference type="ChEBI" id="CHEBI:15377"/>
        <dbReference type="ChEBI" id="CHEBI:15378"/>
        <dbReference type="ChEBI" id="CHEBI:57305"/>
        <dbReference type="ChEBI" id="CHEBI:78442"/>
        <dbReference type="ChEBI" id="CHEBI:78522"/>
    </reaction>
</comment>
<dbReference type="Proteomes" id="UP000315925">
    <property type="component" value="Chromosome"/>
</dbReference>
<comment type="subunit">
    <text evidence="2">Homodimer.</text>
</comment>
<dbReference type="EC" id="3.1.1.-" evidence="2"/>
<evidence type="ECO:0000313" key="5">
    <source>
        <dbReference type="Proteomes" id="UP000031594"/>
    </source>
</evidence>
<evidence type="ECO:0000313" key="3">
    <source>
        <dbReference type="EMBL" id="KIE59393.1"/>
    </source>
</evidence>
<organism evidence="4 6">
    <name type="scientific">Methylacidiphilum kamchatkense Kam1</name>
    <dbReference type="NCBI Taxonomy" id="1202785"/>
    <lineage>
        <taxon>Bacteria</taxon>
        <taxon>Pseudomonadati</taxon>
        <taxon>Verrucomicrobiota</taxon>
        <taxon>Methylacidiphilae</taxon>
        <taxon>Methylacidiphilales</taxon>
        <taxon>Methylacidiphilaceae</taxon>
        <taxon>Methylacidiphilum (ex Ratnadevi et al. 2023)</taxon>
    </lineage>
</organism>
<dbReference type="GO" id="GO:0106026">
    <property type="term" value="F:Gly-tRNA(Ala) deacylase activity"/>
    <property type="evidence" value="ECO:0007669"/>
    <property type="project" value="UniProtKB-UniRule"/>
</dbReference>
<dbReference type="AlphaFoldDB" id="A0A0C1UUE4"/>
<evidence type="ECO:0000313" key="6">
    <source>
        <dbReference type="Proteomes" id="UP000315925"/>
    </source>
</evidence>
<evidence type="ECO:0000313" key="4">
    <source>
        <dbReference type="EMBL" id="QDQ42625.1"/>
    </source>
</evidence>
<comment type="function">
    <text evidence="2">An aminoacyl-tRNA editing enzyme that deacylates mischarged D-aminoacyl-tRNAs. Also deacylates mischarged glycyl-tRNA(Ala), protecting cells against glycine mischarging by AlaRS. Acts via tRNA-based rather than protein-based catalysis; rejects L-amino acids rather than detecting D-amino acids in the active site. By recycling D-aminoacyl-tRNA to D-amino acids and free tRNA molecules, this enzyme counteracts the toxicity associated with the formation of D-aminoacyl-tRNA entities in vivo and helps enforce protein L-homochirality.</text>
</comment>
<sequence length="145" mass="16341">MIGLIQRVKEAAIKIEDRLVSSIGRGILLFLAVEKGDDEKKADQMIEKILQCRIFPDENGKMNRSLLDINGELLIVPEFTLAGEFLKGKRPTFHHAAPPEEGKKLFDYLVEKAESKHGLVKKGCFGVNMTVYLINEGPVSFWIRT</sequence>
<comment type="similarity">
    <text evidence="1 2">Belongs to the DTD family.</text>
</comment>
<dbReference type="KEGG" id="mkc:kam1_1402"/>
<comment type="subcellular location">
    <subcellularLocation>
        <location evidence="2">Cytoplasm</location>
    </subcellularLocation>
</comment>
<dbReference type="HAMAP" id="MF_00518">
    <property type="entry name" value="Deacylase_Dtd"/>
    <property type="match status" value="1"/>
</dbReference>
<evidence type="ECO:0000256" key="1">
    <source>
        <dbReference type="ARBA" id="ARBA00009673"/>
    </source>
</evidence>
<gene>
    <name evidence="2" type="primary">dtd</name>
    <name evidence="3" type="ORF">A946_01475</name>
    <name evidence="4" type="ORF">kam1_1402</name>
</gene>
<comment type="catalytic activity">
    <reaction evidence="2">
        <text>a D-aminoacyl-tRNA + H2O = a tRNA + a D-alpha-amino acid + H(+)</text>
        <dbReference type="Rhea" id="RHEA:13953"/>
        <dbReference type="Rhea" id="RHEA-COMP:10123"/>
        <dbReference type="Rhea" id="RHEA-COMP:10124"/>
        <dbReference type="ChEBI" id="CHEBI:15377"/>
        <dbReference type="ChEBI" id="CHEBI:15378"/>
        <dbReference type="ChEBI" id="CHEBI:59871"/>
        <dbReference type="ChEBI" id="CHEBI:78442"/>
        <dbReference type="ChEBI" id="CHEBI:79333"/>
        <dbReference type="EC" id="3.1.1.96"/>
    </reaction>
</comment>
<dbReference type="EMBL" id="CP037899">
    <property type="protein sequence ID" value="QDQ42625.1"/>
    <property type="molecule type" value="Genomic_DNA"/>
</dbReference>
<protein>
    <recommendedName>
        <fullName evidence="2">D-aminoacyl-tRNA deacylase</fullName>
        <shortName evidence="2">DTD</shortName>
        <ecNumber evidence="2">3.1.1.96</ecNumber>
    </recommendedName>
    <alternativeName>
        <fullName evidence="2">Gly-tRNA(Ala) deacylase</fullName>
        <ecNumber evidence="2">3.1.1.-</ecNumber>
    </alternativeName>
</protein>
<dbReference type="EMBL" id="JQNX01000001">
    <property type="protein sequence ID" value="KIE59393.1"/>
    <property type="molecule type" value="Genomic_DNA"/>
</dbReference>
<evidence type="ECO:0000256" key="2">
    <source>
        <dbReference type="HAMAP-Rule" id="MF_00518"/>
    </source>
</evidence>
<dbReference type="Gene3D" id="3.50.80.10">
    <property type="entry name" value="D-tyrosyl-tRNA(Tyr) deacylase"/>
    <property type="match status" value="1"/>
</dbReference>
<dbReference type="SUPFAM" id="SSF69500">
    <property type="entry name" value="DTD-like"/>
    <property type="match status" value="1"/>
</dbReference>
<keyword evidence="5" id="KW-1185">Reference proteome</keyword>
<name>A0A0C1UUE4_9BACT</name>
<dbReference type="GO" id="GO:0019478">
    <property type="term" value="P:D-amino acid catabolic process"/>
    <property type="evidence" value="ECO:0007669"/>
    <property type="project" value="UniProtKB-UniRule"/>
</dbReference>
<feature type="short sequence motif" description="Gly-cisPro motif, important for rejection of L-amino acids" evidence="2">
    <location>
        <begin position="137"/>
        <end position="138"/>
    </location>
</feature>
<reference evidence="4" key="2">
    <citation type="journal article" date="2019" name="BMC Genomics">
        <title>Complete genome sequence analysis of the thermoacidophilic verrucomicrobial methanotroph 'Candidatus Methylacidiphilum kamchatkense' strain Kam1 and comparison with its closest relatives.</title>
        <authorList>
            <person name="Kruse T."/>
            <person name="Ratnadevi C.M."/>
            <person name="Erikstad H.A."/>
            <person name="Birkeland N.K."/>
        </authorList>
    </citation>
    <scope>NUCLEOTIDE SEQUENCE</scope>
    <source>
        <strain evidence="4">Kam1</strain>
    </source>
</reference>
<dbReference type="OrthoDB" id="9801395at2"/>
<dbReference type="NCBIfam" id="TIGR00256">
    <property type="entry name" value="D-aminoacyl-tRNA deacylase"/>
    <property type="match status" value="1"/>
</dbReference>